<gene>
    <name evidence="1" type="ORF">GCM10008959_38750</name>
</gene>
<dbReference type="RefSeq" id="WP_189066637.1">
    <property type="nucleotide sequence ID" value="NZ_BMQM01000045.1"/>
</dbReference>
<keyword evidence="2" id="KW-1185">Reference proteome</keyword>
<protein>
    <submittedName>
        <fullName evidence="1">Uncharacterized protein</fullName>
    </submittedName>
</protein>
<comment type="caution">
    <text evidence="1">The sequence shown here is derived from an EMBL/GenBank/DDBJ whole genome shotgun (WGS) entry which is preliminary data.</text>
</comment>
<reference evidence="2" key="1">
    <citation type="journal article" date="2019" name="Int. J. Syst. Evol. Microbiol.">
        <title>The Global Catalogue of Microorganisms (GCM) 10K type strain sequencing project: providing services to taxonomists for standard genome sequencing and annotation.</title>
        <authorList>
            <consortium name="The Broad Institute Genomics Platform"/>
            <consortium name="The Broad Institute Genome Sequencing Center for Infectious Disease"/>
            <person name="Wu L."/>
            <person name="Ma J."/>
        </authorList>
    </citation>
    <scope>NUCLEOTIDE SEQUENCE [LARGE SCALE GENOMIC DNA]</scope>
    <source>
        <strain evidence="2">JCM 31404</strain>
    </source>
</reference>
<evidence type="ECO:0000313" key="2">
    <source>
        <dbReference type="Proteomes" id="UP000634308"/>
    </source>
</evidence>
<sequence length="115" mass="13024">MYYISPNKLPTAKIDIPKYDAYGIKDDYFILKPSDEDLEFDSKDLDQRERGLAENYIPPIIALIAVKGSDMYTAFSLNSGTMKAIIDEERYLVTLMADNFTNSNSQYFAAGLAKM</sequence>
<proteinExistence type="predicted"/>
<name>A0ABQ2S0P1_9DEIO</name>
<accession>A0ABQ2S0P1</accession>
<dbReference type="Proteomes" id="UP000634308">
    <property type="component" value="Unassembled WGS sequence"/>
</dbReference>
<evidence type="ECO:0000313" key="1">
    <source>
        <dbReference type="EMBL" id="GGR73695.1"/>
    </source>
</evidence>
<dbReference type="EMBL" id="BMQM01000045">
    <property type="protein sequence ID" value="GGR73695.1"/>
    <property type="molecule type" value="Genomic_DNA"/>
</dbReference>
<organism evidence="1 2">
    <name type="scientific">Deinococcus seoulensis</name>
    <dbReference type="NCBI Taxonomy" id="1837379"/>
    <lineage>
        <taxon>Bacteria</taxon>
        <taxon>Thermotogati</taxon>
        <taxon>Deinococcota</taxon>
        <taxon>Deinococci</taxon>
        <taxon>Deinococcales</taxon>
        <taxon>Deinococcaceae</taxon>
        <taxon>Deinococcus</taxon>
    </lineage>
</organism>